<evidence type="ECO:0000256" key="5">
    <source>
        <dbReference type="ARBA" id="ARBA00022801"/>
    </source>
</evidence>
<organism evidence="16 17">
    <name type="scientific">Roseivirga misakiensis</name>
    <dbReference type="NCBI Taxonomy" id="1563681"/>
    <lineage>
        <taxon>Bacteria</taxon>
        <taxon>Pseudomonadati</taxon>
        <taxon>Bacteroidota</taxon>
        <taxon>Cytophagia</taxon>
        <taxon>Cytophagales</taxon>
        <taxon>Roseivirgaceae</taxon>
        <taxon>Roseivirga</taxon>
    </lineage>
</organism>
<protein>
    <recommendedName>
        <fullName evidence="12 13">Replicative DNA helicase</fullName>
        <ecNumber evidence="12 13">5.6.2.3</ecNumber>
    </recommendedName>
</protein>
<dbReference type="InterPro" id="IPR016136">
    <property type="entry name" value="DNA_helicase_N/primase_C"/>
</dbReference>
<dbReference type="InterPro" id="IPR007692">
    <property type="entry name" value="DNA_helicase_DnaB"/>
</dbReference>
<proteinExistence type="inferred from homology"/>
<dbReference type="PANTHER" id="PTHR30153:SF2">
    <property type="entry name" value="REPLICATIVE DNA HELICASE"/>
    <property type="match status" value="1"/>
</dbReference>
<evidence type="ECO:0000256" key="9">
    <source>
        <dbReference type="ARBA" id="ARBA00023235"/>
    </source>
</evidence>
<dbReference type="EMBL" id="MDGQ01000005">
    <property type="protein sequence ID" value="OEK04283.1"/>
    <property type="molecule type" value="Genomic_DNA"/>
</dbReference>
<comment type="similarity">
    <text evidence="1 13">Belongs to the helicase family. DnaB subfamily.</text>
</comment>
<evidence type="ECO:0000256" key="1">
    <source>
        <dbReference type="ARBA" id="ARBA00008428"/>
    </source>
</evidence>
<evidence type="ECO:0000256" key="2">
    <source>
        <dbReference type="ARBA" id="ARBA00022515"/>
    </source>
</evidence>
<evidence type="ECO:0000256" key="12">
    <source>
        <dbReference type="NCBIfam" id="TIGR00665"/>
    </source>
</evidence>
<keyword evidence="3 13" id="KW-0235">DNA replication</keyword>
<dbReference type="InterPro" id="IPR007694">
    <property type="entry name" value="DNA_helicase_DnaB-like_C"/>
</dbReference>
<evidence type="ECO:0000256" key="14">
    <source>
        <dbReference type="SAM" id="MobiDB-lite"/>
    </source>
</evidence>
<dbReference type="InterPro" id="IPR007693">
    <property type="entry name" value="DNA_helicase_DnaB-like_N"/>
</dbReference>
<keyword evidence="17" id="KW-1185">Reference proteome</keyword>
<dbReference type="FunFam" id="3.40.50.300:FF:000076">
    <property type="entry name" value="Replicative DNA helicase"/>
    <property type="match status" value="1"/>
</dbReference>
<comment type="caution">
    <text evidence="16">The sequence shown here is derived from an EMBL/GenBank/DDBJ whole genome shotgun (WGS) entry which is preliminary data.</text>
</comment>
<dbReference type="GO" id="GO:0006269">
    <property type="term" value="P:DNA replication, synthesis of primer"/>
    <property type="evidence" value="ECO:0007669"/>
    <property type="project" value="UniProtKB-UniRule"/>
</dbReference>
<dbReference type="SUPFAM" id="SSF48024">
    <property type="entry name" value="N-terminal domain of DnaB helicase"/>
    <property type="match status" value="1"/>
</dbReference>
<evidence type="ECO:0000256" key="10">
    <source>
        <dbReference type="ARBA" id="ARBA00044932"/>
    </source>
</evidence>
<dbReference type="SUPFAM" id="SSF52540">
    <property type="entry name" value="P-loop containing nucleoside triphosphate hydrolases"/>
    <property type="match status" value="1"/>
</dbReference>
<dbReference type="Pfam" id="PF00772">
    <property type="entry name" value="DnaB"/>
    <property type="match status" value="1"/>
</dbReference>
<evidence type="ECO:0000256" key="8">
    <source>
        <dbReference type="ARBA" id="ARBA00023125"/>
    </source>
</evidence>
<reference evidence="16 17" key="1">
    <citation type="submission" date="2016-08" db="EMBL/GenBank/DDBJ databases">
        <title>Draft genome of Fabibacter sp. strain SK-8.</title>
        <authorList>
            <person name="Wong S.-K."/>
            <person name="Hamasaki K."/>
            <person name="Yoshizawa S."/>
        </authorList>
    </citation>
    <scope>NUCLEOTIDE SEQUENCE [LARGE SCALE GENOMIC DNA]</scope>
    <source>
        <strain evidence="16 17">SK-8</strain>
    </source>
</reference>
<dbReference type="OrthoDB" id="9773982at2"/>
<evidence type="ECO:0000256" key="13">
    <source>
        <dbReference type="RuleBase" id="RU362085"/>
    </source>
</evidence>
<dbReference type="NCBIfam" id="TIGR00665">
    <property type="entry name" value="DnaB"/>
    <property type="match status" value="1"/>
</dbReference>
<dbReference type="FunFam" id="1.10.860.10:FF:000001">
    <property type="entry name" value="Replicative DNA helicase"/>
    <property type="match status" value="1"/>
</dbReference>
<dbReference type="PANTHER" id="PTHR30153">
    <property type="entry name" value="REPLICATIVE DNA HELICASE DNAB"/>
    <property type="match status" value="1"/>
</dbReference>
<comment type="catalytic activity">
    <reaction evidence="11 13">
        <text>ATP + H2O = ADP + phosphate + H(+)</text>
        <dbReference type="Rhea" id="RHEA:13065"/>
        <dbReference type="ChEBI" id="CHEBI:15377"/>
        <dbReference type="ChEBI" id="CHEBI:15378"/>
        <dbReference type="ChEBI" id="CHEBI:30616"/>
        <dbReference type="ChEBI" id="CHEBI:43474"/>
        <dbReference type="ChEBI" id="CHEBI:456216"/>
        <dbReference type="EC" id="5.6.2.3"/>
    </reaction>
</comment>
<keyword evidence="5 13" id="KW-0378">Hydrolase</keyword>
<dbReference type="GO" id="GO:0042802">
    <property type="term" value="F:identical protein binding"/>
    <property type="evidence" value="ECO:0007669"/>
    <property type="project" value="UniProtKB-ARBA"/>
</dbReference>
<keyword evidence="6 13" id="KW-0347">Helicase</keyword>
<dbReference type="NCBIfam" id="NF004384">
    <property type="entry name" value="PRK05748.1"/>
    <property type="match status" value="1"/>
</dbReference>
<dbReference type="Proteomes" id="UP000095552">
    <property type="component" value="Unassembled WGS sequence"/>
</dbReference>
<evidence type="ECO:0000256" key="7">
    <source>
        <dbReference type="ARBA" id="ARBA00022840"/>
    </source>
</evidence>
<evidence type="ECO:0000256" key="11">
    <source>
        <dbReference type="ARBA" id="ARBA00048954"/>
    </source>
</evidence>
<dbReference type="Pfam" id="PF03796">
    <property type="entry name" value="DnaB_C"/>
    <property type="match status" value="1"/>
</dbReference>
<keyword evidence="9" id="KW-0413">Isomerase</keyword>
<evidence type="ECO:0000259" key="15">
    <source>
        <dbReference type="PROSITE" id="PS51199"/>
    </source>
</evidence>
<evidence type="ECO:0000256" key="3">
    <source>
        <dbReference type="ARBA" id="ARBA00022705"/>
    </source>
</evidence>
<gene>
    <name evidence="16" type="ORF">BFP71_12430</name>
</gene>
<dbReference type="CDD" id="cd00984">
    <property type="entry name" value="DnaB_C"/>
    <property type="match status" value="1"/>
</dbReference>
<dbReference type="AlphaFoldDB" id="A0A1E5SYS6"/>
<dbReference type="GO" id="GO:0005524">
    <property type="term" value="F:ATP binding"/>
    <property type="evidence" value="ECO:0007669"/>
    <property type="project" value="UniProtKB-UniRule"/>
</dbReference>
<keyword evidence="7 13" id="KW-0067">ATP-binding</keyword>
<sequence>MEKDKSAISRAGYKPRAGLAEAAQLGKLPPQAVDLEEAVLGALMLEKDALTNVIDILRPDSFYKEAHKEIYQAIYELFQESEPIDILTVTSHLRKSGKIEIVGGPYYITQLTNRVSSAANIEYHARIVVEQSIKRELIRISSEIQKDAFEDTTDVFQLLDKMEQSLFEVSEKNVKKEYDSMRNIMATALEEIQARKDHQDGLTGVPSGFTALDRVTSGWQRSDLIIIAARPAMGKTAFVVSALRNAAVDHGQACAIFSLEMSSVQLVNRLISGEAELEGEKIKKGTLAEHEWAQLVHKTANLTKAPIFIDDTAALSILELRAKCRRLKQQHDIQLIVIDYLQLMSGDSSKSGGGSGNREQEIASISRSLKNLAKELNVPVIALSQLSRAVETRGGDKRPQLSDLRESGSIEQDADMVMFLYRPEYYGITQDENGMPTTGMGEVIISKHRNGSLENVQLKFVGKYTKFADLDMNAGGTYGSSFPTDGTSSFESGAGGGAMTFQSKANGGDTPNLPTGGEEAPF</sequence>
<feature type="domain" description="SF4 helicase" evidence="15">
    <location>
        <begin position="198"/>
        <end position="474"/>
    </location>
</feature>
<keyword evidence="8 13" id="KW-0238">DNA-binding</keyword>
<dbReference type="Gene3D" id="3.40.50.300">
    <property type="entry name" value="P-loop containing nucleotide triphosphate hydrolases"/>
    <property type="match status" value="1"/>
</dbReference>
<name>A0A1E5SYS6_9BACT</name>
<dbReference type="EC" id="5.6.2.3" evidence="12 13"/>
<comment type="function">
    <text evidence="10 13">The main replicative DNA helicase, it participates in initiation and elongation during chromosome replication. Travels ahead of the DNA replisome, separating dsDNA into templates for DNA synthesis. A processive ATP-dependent 5'-3' DNA helicase it has DNA-dependent ATPase activity.</text>
</comment>
<dbReference type="GO" id="GO:0016887">
    <property type="term" value="F:ATP hydrolysis activity"/>
    <property type="evidence" value="ECO:0007669"/>
    <property type="project" value="RHEA"/>
</dbReference>
<dbReference type="Gene3D" id="1.10.860.10">
    <property type="entry name" value="DNAb Helicase, Chain A"/>
    <property type="match status" value="1"/>
</dbReference>
<keyword evidence="4 13" id="KW-0547">Nucleotide-binding</keyword>
<dbReference type="InterPro" id="IPR036185">
    <property type="entry name" value="DNA_heli_DnaB-like_N_sf"/>
</dbReference>
<keyword evidence="2 13" id="KW-0639">Primosome</keyword>
<evidence type="ECO:0000313" key="16">
    <source>
        <dbReference type="EMBL" id="OEK04283.1"/>
    </source>
</evidence>
<dbReference type="GO" id="GO:0003677">
    <property type="term" value="F:DNA binding"/>
    <property type="evidence" value="ECO:0007669"/>
    <property type="project" value="UniProtKB-UniRule"/>
</dbReference>
<evidence type="ECO:0000256" key="6">
    <source>
        <dbReference type="ARBA" id="ARBA00022806"/>
    </source>
</evidence>
<dbReference type="GO" id="GO:1990077">
    <property type="term" value="C:primosome complex"/>
    <property type="evidence" value="ECO:0007669"/>
    <property type="project" value="UniProtKB-UniRule"/>
</dbReference>
<evidence type="ECO:0000313" key="17">
    <source>
        <dbReference type="Proteomes" id="UP000095552"/>
    </source>
</evidence>
<feature type="region of interest" description="Disordered" evidence="14">
    <location>
        <begin position="489"/>
        <end position="522"/>
    </location>
</feature>
<dbReference type="GO" id="GO:0043139">
    <property type="term" value="F:5'-3' DNA helicase activity"/>
    <property type="evidence" value="ECO:0007669"/>
    <property type="project" value="UniProtKB-EC"/>
</dbReference>
<accession>A0A1E5SYS6</accession>
<evidence type="ECO:0000256" key="4">
    <source>
        <dbReference type="ARBA" id="ARBA00022741"/>
    </source>
</evidence>
<dbReference type="PROSITE" id="PS51199">
    <property type="entry name" value="SF4_HELICASE"/>
    <property type="match status" value="1"/>
</dbReference>
<dbReference type="GO" id="GO:0005829">
    <property type="term" value="C:cytosol"/>
    <property type="evidence" value="ECO:0007669"/>
    <property type="project" value="TreeGrafter"/>
</dbReference>
<dbReference type="InterPro" id="IPR027417">
    <property type="entry name" value="P-loop_NTPase"/>
</dbReference>
<dbReference type="RefSeq" id="WP_069835788.1">
    <property type="nucleotide sequence ID" value="NZ_MDGQ01000005.1"/>
</dbReference>
<dbReference type="STRING" id="1563681.BFP71_12430"/>